<evidence type="ECO:0000313" key="1">
    <source>
        <dbReference type="EMBL" id="KAK8505261.1"/>
    </source>
</evidence>
<dbReference type="Proteomes" id="UP001472677">
    <property type="component" value="Unassembled WGS sequence"/>
</dbReference>
<gene>
    <name evidence="1" type="ORF">V6N12_067230</name>
</gene>
<evidence type="ECO:0000313" key="2">
    <source>
        <dbReference type="Proteomes" id="UP001472677"/>
    </source>
</evidence>
<proteinExistence type="predicted"/>
<organism evidence="1 2">
    <name type="scientific">Hibiscus sabdariffa</name>
    <name type="common">roselle</name>
    <dbReference type="NCBI Taxonomy" id="183260"/>
    <lineage>
        <taxon>Eukaryota</taxon>
        <taxon>Viridiplantae</taxon>
        <taxon>Streptophyta</taxon>
        <taxon>Embryophyta</taxon>
        <taxon>Tracheophyta</taxon>
        <taxon>Spermatophyta</taxon>
        <taxon>Magnoliopsida</taxon>
        <taxon>eudicotyledons</taxon>
        <taxon>Gunneridae</taxon>
        <taxon>Pentapetalae</taxon>
        <taxon>rosids</taxon>
        <taxon>malvids</taxon>
        <taxon>Malvales</taxon>
        <taxon>Malvaceae</taxon>
        <taxon>Malvoideae</taxon>
        <taxon>Hibiscus</taxon>
    </lineage>
</organism>
<reference evidence="1 2" key="1">
    <citation type="journal article" date="2024" name="G3 (Bethesda)">
        <title>Genome assembly of Hibiscus sabdariffa L. provides insights into metabolisms of medicinal natural products.</title>
        <authorList>
            <person name="Kim T."/>
        </authorList>
    </citation>
    <scope>NUCLEOTIDE SEQUENCE [LARGE SCALE GENOMIC DNA]</scope>
    <source>
        <strain evidence="1">TK-2024</strain>
        <tissue evidence="1">Old leaves</tissue>
    </source>
</reference>
<accession>A0ABR2BDR8</accession>
<protein>
    <submittedName>
        <fullName evidence="1">Uncharacterized protein</fullName>
    </submittedName>
</protein>
<keyword evidence="2" id="KW-1185">Reference proteome</keyword>
<comment type="caution">
    <text evidence="1">The sequence shown here is derived from an EMBL/GenBank/DDBJ whole genome shotgun (WGS) entry which is preliminary data.</text>
</comment>
<dbReference type="EMBL" id="JBBPBM010000128">
    <property type="protein sequence ID" value="KAK8505261.1"/>
    <property type="molecule type" value="Genomic_DNA"/>
</dbReference>
<name>A0ABR2BDR8_9ROSI</name>
<sequence length="161" mass="17981">MEDKHVPKLQLQLMVVDILINFHGSRLDGKGFRQKYILERKTALAPVSEHGGSIRSNPDHLKAGPQSLRCKSSGCRSAGKARHPFIMSCHEVDRNTFPPEPSTSTNATKIVLRLTSIPNDQRDPVDIDPWSQGTEATRYLFKLCAVGNISPVVYDQRDCNL</sequence>